<name>A0ACB7V8D6_DIOAL</name>
<comment type="caution">
    <text evidence="1">The sequence shown here is derived from an EMBL/GenBank/DDBJ whole genome shotgun (WGS) entry which is preliminary data.</text>
</comment>
<evidence type="ECO:0000313" key="2">
    <source>
        <dbReference type="Proteomes" id="UP000827976"/>
    </source>
</evidence>
<organism evidence="1 2">
    <name type="scientific">Dioscorea alata</name>
    <name type="common">Purple yam</name>
    <dbReference type="NCBI Taxonomy" id="55571"/>
    <lineage>
        <taxon>Eukaryota</taxon>
        <taxon>Viridiplantae</taxon>
        <taxon>Streptophyta</taxon>
        <taxon>Embryophyta</taxon>
        <taxon>Tracheophyta</taxon>
        <taxon>Spermatophyta</taxon>
        <taxon>Magnoliopsida</taxon>
        <taxon>Liliopsida</taxon>
        <taxon>Dioscoreales</taxon>
        <taxon>Dioscoreaceae</taxon>
        <taxon>Dioscorea</taxon>
    </lineage>
</organism>
<reference evidence="2" key="1">
    <citation type="journal article" date="2022" name="Nat. Commun.">
        <title>Chromosome evolution and the genetic basis of agronomically important traits in greater yam.</title>
        <authorList>
            <person name="Bredeson J.V."/>
            <person name="Lyons J.B."/>
            <person name="Oniyinde I.O."/>
            <person name="Okereke N.R."/>
            <person name="Kolade O."/>
            <person name="Nnabue I."/>
            <person name="Nwadili C.O."/>
            <person name="Hribova E."/>
            <person name="Parker M."/>
            <person name="Nwogha J."/>
            <person name="Shu S."/>
            <person name="Carlson J."/>
            <person name="Kariba R."/>
            <person name="Muthemba S."/>
            <person name="Knop K."/>
            <person name="Barton G.J."/>
            <person name="Sherwood A.V."/>
            <person name="Lopez-Montes A."/>
            <person name="Asiedu R."/>
            <person name="Jamnadass R."/>
            <person name="Muchugi A."/>
            <person name="Goodstein D."/>
            <person name="Egesi C.N."/>
            <person name="Featherston J."/>
            <person name="Asfaw A."/>
            <person name="Simpson G.G."/>
            <person name="Dolezel J."/>
            <person name="Hendre P.S."/>
            <person name="Van Deynze A."/>
            <person name="Kumar P.L."/>
            <person name="Obidiegwu J.E."/>
            <person name="Bhattacharjee R."/>
            <person name="Rokhsar D.S."/>
        </authorList>
    </citation>
    <scope>NUCLEOTIDE SEQUENCE [LARGE SCALE GENOMIC DNA]</scope>
    <source>
        <strain evidence="2">cv. TDa95/00328</strain>
    </source>
</reference>
<sequence length="396" mass="46561">MLGNNYDLSFTILSLLPTRSVIRFRSVSKLWQSIISDPYFIKVHTNNCNNPYTMSNLICSCPDADTHCSYSLSSMPLPDLSLSILKCDAESMRPGCSLDVFVLRSFYGLLICPVIWNRSKYRFSFEFIYIFNPVTLQYKKIQIEPRLHPCDIILTPDHKLIMFARYADYYYQIRMYSKKTQSWKIIYSFKGGELTYDHQLIKGVFLKGSVYWANIDRKSLIFSLNVESFQVQKLAFPDHAAGRLYLIMEQKQYDFIFHVMEIKEDLSGWDFLKCIDLKFMRDILPPALSQRQIIVDEDSDWVRETLERLMERPYVSALSPIHLVEGEGEDHELLLTMTVPSFQSYEFVHRAVPKMWSYNLVTKTYREIINVADAEGFYTTHDMDIYYPMFTTLDLF</sequence>
<evidence type="ECO:0000313" key="1">
    <source>
        <dbReference type="EMBL" id="KAH7669720.1"/>
    </source>
</evidence>
<accession>A0ACB7V8D6</accession>
<dbReference type="EMBL" id="CM037021">
    <property type="protein sequence ID" value="KAH7669720.1"/>
    <property type="molecule type" value="Genomic_DNA"/>
</dbReference>
<protein>
    <submittedName>
        <fullName evidence="1">Ferritin-like protein</fullName>
    </submittedName>
</protein>
<dbReference type="Proteomes" id="UP000827976">
    <property type="component" value="Chromosome 11"/>
</dbReference>
<gene>
    <name evidence="1" type="ORF">IHE45_11G097000</name>
</gene>
<proteinExistence type="predicted"/>
<keyword evidence="2" id="KW-1185">Reference proteome</keyword>